<dbReference type="GO" id="GO:0006644">
    <property type="term" value="P:phospholipid metabolic process"/>
    <property type="evidence" value="ECO:0007669"/>
    <property type="project" value="InterPro"/>
</dbReference>
<feature type="chain" id="PRO_5036410547" evidence="3">
    <location>
        <begin position="16"/>
        <end position="129"/>
    </location>
</feature>
<dbReference type="GO" id="GO:0005576">
    <property type="term" value="C:extracellular region"/>
    <property type="evidence" value="ECO:0007669"/>
    <property type="project" value="UniProtKB-SubCell"/>
</dbReference>
<dbReference type="OrthoDB" id="3935740at2759"/>
<keyword evidence="2" id="KW-0964">Secreted</keyword>
<evidence type="ECO:0000256" key="3">
    <source>
        <dbReference type="SAM" id="SignalP"/>
    </source>
</evidence>
<dbReference type="Proteomes" id="UP000663852">
    <property type="component" value="Unassembled WGS sequence"/>
</dbReference>
<evidence type="ECO:0000256" key="2">
    <source>
        <dbReference type="ARBA" id="ARBA00022525"/>
    </source>
</evidence>
<dbReference type="PANTHER" id="PTHR12824">
    <property type="entry name" value="GROUP XII SECRETORY PHOSPHOLIPASE A2 FAMILY MEMBER"/>
    <property type="match status" value="1"/>
</dbReference>
<keyword evidence="3" id="KW-0732">Signal</keyword>
<name>A0A814NN05_ADIRI</name>
<reference evidence="4" key="1">
    <citation type="submission" date="2021-02" db="EMBL/GenBank/DDBJ databases">
        <authorList>
            <person name="Nowell W R."/>
        </authorList>
    </citation>
    <scope>NUCLEOTIDE SEQUENCE</scope>
</reference>
<proteinExistence type="predicted"/>
<gene>
    <name evidence="5" type="ORF">EDS130_LOCUS21521</name>
    <name evidence="4" type="ORF">XAT740_LOCUS18002</name>
</gene>
<comment type="caution">
    <text evidence="4">The sequence shown here is derived from an EMBL/GenBank/DDBJ whole genome shotgun (WGS) entry which is preliminary data.</text>
</comment>
<evidence type="ECO:0000256" key="1">
    <source>
        <dbReference type="ARBA" id="ARBA00004613"/>
    </source>
</evidence>
<evidence type="ECO:0000313" key="5">
    <source>
        <dbReference type="EMBL" id="CAF1129933.1"/>
    </source>
</evidence>
<dbReference type="InterPro" id="IPR033113">
    <property type="entry name" value="PLA2_histidine"/>
</dbReference>
<dbReference type="GO" id="GO:0005509">
    <property type="term" value="F:calcium ion binding"/>
    <property type="evidence" value="ECO:0007669"/>
    <property type="project" value="InterPro"/>
</dbReference>
<evidence type="ECO:0000313" key="4">
    <source>
        <dbReference type="EMBL" id="CAF1094171.1"/>
    </source>
</evidence>
<dbReference type="PROSITE" id="PS00118">
    <property type="entry name" value="PA2_HIS"/>
    <property type="match status" value="1"/>
</dbReference>
<sequence length="129" mass="14925">MHLILFASFVLPLHALNIPISRFRRQANGCGPSSLNLDEFLREIGEDILIVCCNEHDLCYDTCGKKQFICDTSFLRCMLEICQHLSPLSNVQRCQNDARIYFWFVVFGGQFAYQQSQEQHQCNTTKEIT</sequence>
<dbReference type="SUPFAM" id="SSF48619">
    <property type="entry name" value="Phospholipase A2, PLA2"/>
    <property type="match status" value="1"/>
</dbReference>
<comment type="subcellular location">
    <subcellularLocation>
        <location evidence="1">Secreted</location>
    </subcellularLocation>
</comment>
<dbReference type="EMBL" id="CAJNOR010001189">
    <property type="protein sequence ID" value="CAF1094171.1"/>
    <property type="molecule type" value="Genomic_DNA"/>
</dbReference>
<dbReference type="Pfam" id="PF06951">
    <property type="entry name" value="PLA2G12"/>
    <property type="match status" value="1"/>
</dbReference>
<dbReference type="EMBL" id="CAJNOJ010000109">
    <property type="protein sequence ID" value="CAF1129933.1"/>
    <property type="molecule type" value="Genomic_DNA"/>
</dbReference>
<dbReference type="InterPro" id="IPR010711">
    <property type="entry name" value="PLA2G12"/>
</dbReference>
<keyword evidence="6" id="KW-1185">Reference proteome</keyword>
<organism evidence="4 6">
    <name type="scientific">Adineta ricciae</name>
    <name type="common">Rotifer</name>
    <dbReference type="NCBI Taxonomy" id="249248"/>
    <lineage>
        <taxon>Eukaryota</taxon>
        <taxon>Metazoa</taxon>
        <taxon>Spiralia</taxon>
        <taxon>Gnathifera</taxon>
        <taxon>Rotifera</taxon>
        <taxon>Eurotatoria</taxon>
        <taxon>Bdelloidea</taxon>
        <taxon>Adinetida</taxon>
        <taxon>Adinetidae</taxon>
        <taxon>Adineta</taxon>
    </lineage>
</organism>
<accession>A0A814NN05</accession>
<feature type="signal peptide" evidence="3">
    <location>
        <begin position="1"/>
        <end position="15"/>
    </location>
</feature>
<dbReference type="GO" id="GO:0050482">
    <property type="term" value="P:arachidonate secretion"/>
    <property type="evidence" value="ECO:0007669"/>
    <property type="project" value="InterPro"/>
</dbReference>
<dbReference type="Proteomes" id="UP000663828">
    <property type="component" value="Unassembled WGS sequence"/>
</dbReference>
<dbReference type="GO" id="GO:0004623">
    <property type="term" value="F:phospholipase A2 activity"/>
    <property type="evidence" value="ECO:0007669"/>
    <property type="project" value="InterPro"/>
</dbReference>
<dbReference type="AlphaFoldDB" id="A0A814NN05"/>
<dbReference type="InterPro" id="IPR036444">
    <property type="entry name" value="PLipase_A2_dom_sf"/>
</dbReference>
<protein>
    <submittedName>
        <fullName evidence="4">Uncharacterized protein</fullName>
    </submittedName>
</protein>
<dbReference type="GO" id="GO:0016042">
    <property type="term" value="P:lipid catabolic process"/>
    <property type="evidence" value="ECO:0007669"/>
    <property type="project" value="InterPro"/>
</dbReference>
<evidence type="ECO:0000313" key="6">
    <source>
        <dbReference type="Proteomes" id="UP000663828"/>
    </source>
</evidence>
<dbReference type="Gene3D" id="1.20.90.10">
    <property type="entry name" value="Phospholipase A2 domain"/>
    <property type="match status" value="1"/>
</dbReference>
<dbReference type="PANTHER" id="PTHR12824:SF8">
    <property type="entry name" value="GXIVSPLA2, ISOFORM A"/>
    <property type="match status" value="1"/>
</dbReference>